<dbReference type="NCBIfam" id="TIGR00765">
    <property type="entry name" value="yihY_not_rbn"/>
    <property type="match status" value="1"/>
</dbReference>
<protein>
    <recommendedName>
        <fullName evidence="7">UPF0761 membrane protein ACFO6Q_02365</fullName>
    </recommendedName>
</protein>
<evidence type="ECO:0000313" key="9">
    <source>
        <dbReference type="Proteomes" id="UP001595886"/>
    </source>
</evidence>
<keyword evidence="5 7" id="KW-1133">Transmembrane helix</keyword>
<keyword evidence="3" id="KW-0997">Cell inner membrane</keyword>
<dbReference type="Proteomes" id="UP001595886">
    <property type="component" value="Unassembled WGS sequence"/>
</dbReference>
<evidence type="ECO:0000256" key="2">
    <source>
        <dbReference type="ARBA" id="ARBA00022475"/>
    </source>
</evidence>
<dbReference type="InterPro" id="IPR017039">
    <property type="entry name" value="Virul_fac_BrkB"/>
</dbReference>
<accession>A0ABV9QR72</accession>
<evidence type="ECO:0000256" key="4">
    <source>
        <dbReference type="ARBA" id="ARBA00022692"/>
    </source>
</evidence>
<comment type="caution">
    <text evidence="8">The sequence shown here is derived from an EMBL/GenBank/DDBJ whole genome shotgun (WGS) entry which is preliminary data.</text>
</comment>
<keyword evidence="9" id="KW-1185">Reference proteome</keyword>
<dbReference type="RefSeq" id="WP_380018895.1">
    <property type="nucleotide sequence ID" value="NZ_JBHSHD010000003.1"/>
</dbReference>
<dbReference type="InterPro" id="IPR023679">
    <property type="entry name" value="UPF0761_bac"/>
</dbReference>
<sequence length="433" mass="47390">MFASIRKFARSLRDRDRVGAFLRFTWQRFLEDRCMQTAGALAYTSVFALVPLTAAVLGILAAFPGFAGWRDQITSWVFENFVPAAGSTVQGYITQFADSASKATAVGVLVLLFSAVSLMMSIEDAFNRIWRVQVARGATSRFIIYWTALTLGPLLLVAALAISSYAFALPFIDVAEAQFSIKARVLAALPFLIVWAAMIAAYVVIPNRSVRIAHAVIGALIAAVLFEAAKRGFALYATKYASYQQVYGALALVPIFIFWIYLSWIVVLLGASITASLSAFDYRPADQLLPRGQEFTGLLRVLSCFADAQREGRGLHSTNLLASEPYLTDDLLQRYLGDLHRVGLIQRGELGEWMVVRDLAAIDLLEIYEEGGYRLPLDRHASAGSLQPPARQVLDELGRTLREELAVPLAALFPLQVPSPSASAPPAHPSEPA</sequence>
<evidence type="ECO:0000256" key="7">
    <source>
        <dbReference type="HAMAP-Rule" id="MF_00672"/>
    </source>
</evidence>
<dbReference type="PANTHER" id="PTHR30213:SF0">
    <property type="entry name" value="UPF0761 MEMBRANE PROTEIN YIHY"/>
    <property type="match status" value="1"/>
</dbReference>
<reference evidence="9" key="1">
    <citation type="journal article" date="2019" name="Int. J. Syst. Evol. Microbiol.">
        <title>The Global Catalogue of Microorganisms (GCM) 10K type strain sequencing project: providing services to taxonomists for standard genome sequencing and annotation.</title>
        <authorList>
            <consortium name="The Broad Institute Genomics Platform"/>
            <consortium name="The Broad Institute Genome Sequencing Center for Infectious Disease"/>
            <person name="Wu L."/>
            <person name="Ma J."/>
        </authorList>
    </citation>
    <scope>NUCLEOTIDE SEQUENCE [LARGE SCALE GENOMIC DNA]</scope>
    <source>
        <strain evidence="9">CCUG 30340</strain>
    </source>
</reference>
<organism evidence="8 9">
    <name type="scientific">Dokdonella ginsengisoli</name>
    <dbReference type="NCBI Taxonomy" id="363846"/>
    <lineage>
        <taxon>Bacteria</taxon>
        <taxon>Pseudomonadati</taxon>
        <taxon>Pseudomonadota</taxon>
        <taxon>Gammaproteobacteria</taxon>
        <taxon>Lysobacterales</taxon>
        <taxon>Rhodanobacteraceae</taxon>
        <taxon>Dokdonella</taxon>
    </lineage>
</organism>
<keyword evidence="6 7" id="KW-0472">Membrane</keyword>
<name>A0ABV9QR72_9GAMM</name>
<dbReference type="HAMAP" id="MF_00672">
    <property type="entry name" value="UPF0761"/>
    <property type="match status" value="1"/>
</dbReference>
<evidence type="ECO:0000256" key="5">
    <source>
        <dbReference type="ARBA" id="ARBA00022989"/>
    </source>
</evidence>
<feature type="transmembrane region" description="Helical" evidence="7">
    <location>
        <begin position="212"/>
        <end position="229"/>
    </location>
</feature>
<comment type="subcellular location">
    <subcellularLocation>
        <location evidence="1 7">Cell membrane</location>
        <topology evidence="1 7">Multi-pass membrane protein</topology>
    </subcellularLocation>
</comment>
<feature type="transmembrane region" description="Helical" evidence="7">
    <location>
        <begin position="40"/>
        <end position="63"/>
    </location>
</feature>
<dbReference type="Pfam" id="PF03631">
    <property type="entry name" value="Virul_fac_BrkB"/>
    <property type="match status" value="1"/>
</dbReference>
<evidence type="ECO:0000256" key="1">
    <source>
        <dbReference type="ARBA" id="ARBA00004651"/>
    </source>
</evidence>
<feature type="transmembrane region" description="Helical" evidence="7">
    <location>
        <begin position="143"/>
        <end position="167"/>
    </location>
</feature>
<evidence type="ECO:0000256" key="3">
    <source>
        <dbReference type="ARBA" id="ARBA00022519"/>
    </source>
</evidence>
<dbReference type="PANTHER" id="PTHR30213">
    <property type="entry name" value="INNER MEMBRANE PROTEIN YHJD"/>
    <property type="match status" value="1"/>
</dbReference>
<gene>
    <name evidence="8" type="ORF">ACFO6Q_02365</name>
</gene>
<dbReference type="EMBL" id="JBHSHD010000003">
    <property type="protein sequence ID" value="MFC4819149.1"/>
    <property type="molecule type" value="Genomic_DNA"/>
</dbReference>
<keyword evidence="4 7" id="KW-0812">Transmembrane</keyword>
<feature type="transmembrane region" description="Helical" evidence="7">
    <location>
        <begin position="249"/>
        <end position="273"/>
    </location>
</feature>
<evidence type="ECO:0000256" key="6">
    <source>
        <dbReference type="ARBA" id="ARBA00023136"/>
    </source>
</evidence>
<feature type="transmembrane region" description="Helical" evidence="7">
    <location>
        <begin position="187"/>
        <end position="205"/>
    </location>
</feature>
<keyword evidence="2 7" id="KW-1003">Cell membrane</keyword>
<proteinExistence type="inferred from homology"/>
<comment type="similarity">
    <text evidence="7">Belongs to the UPF0761 family.</text>
</comment>
<feature type="transmembrane region" description="Helical" evidence="7">
    <location>
        <begin position="103"/>
        <end position="122"/>
    </location>
</feature>
<evidence type="ECO:0000313" key="8">
    <source>
        <dbReference type="EMBL" id="MFC4819149.1"/>
    </source>
</evidence>